<keyword evidence="2" id="KW-1185">Reference proteome</keyword>
<gene>
    <name evidence="1" type="ORF">N7494_010671</name>
</gene>
<comment type="caution">
    <text evidence="1">The sequence shown here is derived from an EMBL/GenBank/DDBJ whole genome shotgun (WGS) entry which is preliminary data.</text>
</comment>
<name>A0AAD6CIB6_9EURO</name>
<accession>A0AAD6CIB6</accession>
<reference evidence="1 2" key="1">
    <citation type="journal article" date="2023" name="IMA Fungus">
        <title>Comparative genomic study of the Penicillium genus elucidates a diverse pangenome and 15 lateral gene transfer events.</title>
        <authorList>
            <person name="Petersen C."/>
            <person name="Sorensen T."/>
            <person name="Nielsen M.R."/>
            <person name="Sondergaard T.E."/>
            <person name="Sorensen J.L."/>
            <person name="Fitzpatrick D.A."/>
            <person name="Frisvad J.C."/>
            <person name="Nielsen K.L."/>
        </authorList>
    </citation>
    <scope>NUCLEOTIDE SEQUENCE [LARGE SCALE GENOMIC DNA]</scope>
    <source>
        <strain evidence="1 2">IBT 35679</strain>
    </source>
</reference>
<dbReference type="Proteomes" id="UP001220324">
    <property type="component" value="Unassembled WGS sequence"/>
</dbReference>
<proteinExistence type="predicted"/>
<dbReference type="AlphaFoldDB" id="A0AAD6CIB6"/>
<organism evidence="1 2">
    <name type="scientific">Penicillium frequentans</name>
    <dbReference type="NCBI Taxonomy" id="3151616"/>
    <lineage>
        <taxon>Eukaryota</taxon>
        <taxon>Fungi</taxon>
        <taxon>Dikarya</taxon>
        <taxon>Ascomycota</taxon>
        <taxon>Pezizomycotina</taxon>
        <taxon>Eurotiomycetes</taxon>
        <taxon>Eurotiomycetidae</taxon>
        <taxon>Eurotiales</taxon>
        <taxon>Aspergillaceae</taxon>
        <taxon>Penicillium</taxon>
    </lineage>
</organism>
<evidence type="ECO:0000313" key="2">
    <source>
        <dbReference type="Proteomes" id="UP001220324"/>
    </source>
</evidence>
<sequence>MQNPEIAFISGPIDTGPQESYFTHYVPLINQAISRGDDFVLGPIPTGVDADALSYLLAYPVSPTRITICVTPAEDGMWGARFRESGVNVRVVDGHISRERDATMTSISTYDILRVRTDAEARAFYGCFWRDGHVTNTERNWKRRRGIEENVAVDAKEINQSVGMICVDEEPLEEHPSSGCLSLLSRFWR</sequence>
<evidence type="ECO:0000313" key="1">
    <source>
        <dbReference type="EMBL" id="KAJ5524021.1"/>
    </source>
</evidence>
<dbReference type="EMBL" id="JAQIZZ010000008">
    <property type="protein sequence ID" value="KAJ5524021.1"/>
    <property type="molecule type" value="Genomic_DNA"/>
</dbReference>
<protein>
    <submittedName>
        <fullName evidence="1">Uncharacterized protein</fullName>
    </submittedName>
</protein>